<dbReference type="OrthoDB" id="8020189at2"/>
<dbReference type="AlphaFoldDB" id="A0A0H1RHE4"/>
<dbReference type="EMBL" id="LCYG01000042">
    <property type="protein sequence ID" value="KLK92017.1"/>
    <property type="molecule type" value="Genomic_DNA"/>
</dbReference>
<sequence>MRLFATITLLALGLFWSYPFFAPEIEKAVRNNVTPAPRGGEPVLVLAPADFRVQPRETVAARLTGSSEDPRQ</sequence>
<protein>
    <submittedName>
        <fullName evidence="1">Uncharacterized protein</fullName>
    </submittedName>
</protein>
<organism evidence="1 2">
    <name type="scientific">Microvirga vignae</name>
    <dbReference type="NCBI Taxonomy" id="1225564"/>
    <lineage>
        <taxon>Bacteria</taxon>
        <taxon>Pseudomonadati</taxon>
        <taxon>Pseudomonadota</taxon>
        <taxon>Alphaproteobacteria</taxon>
        <taxon>Hyphomicrobiales</taxon>
        <taxon>Methylobacteriaceae</taxon>
        <taxon>Microvirga</taxon>
    </lineage>
</organism>
<accession>A0A0H1RHE4</accession>
<dbReference type="RefSeq" id="WP_047190103.1">
    <property type="nucleotide sequence ID" value="NZ_LCYG01000042.1"/>
</dbReference>
<gene>
    <name evidence="1" type="ORF">AA309_16455</name>
</gene>
<dbReference type="Proteomes" id="UP000035489">
    <property type="component" value="Unassembled WGS sequence"/>
</dbReference>
<comment type="caution">
    <text evidence="1">The sequence shown here is derived from an EMBL/GenBank/DDBJ whole genome shotgun (WGS) entry which is preliminary data.</text>
</comment>
<name>A0A0H1RHE4_9HYPH</name>
<proteinExistence type="predicted"/>
<evidence type="ECO:0000313" key="2">
    <source>
        <dbReference type="Proteomes" id="UP000035489"/>
    </source>
</evidence>
<evidence type="ECO:0000313" key="1">
    <source>
        <dbReference type="EMBL" id="KLK92017.1"/>
    </source>
</evidence>
<keyword evidence="2" id="KW-1185">Reference proteome</keyword>
<reference evidence="1 2" key="1">
    <citation type="submission" date="2015-05" db="EMBL/GenBank/DDBJ databases">
        <title>Draft genome sequence of Microvirga vignae strain BR3299, a novel nitrogen fixing bacteria isolated from Brazil semi-aired region.</title>
        <authorList>
            <person name="Zilli J.E."/>
            <person name="Passos S.R."/>
            <person name="Leite J."/>
            <person name="Baldani J.I."/>
            <person name="Xavier G.R."/>
            <person name="Rumjaneck N.G."/>
            <person name="Simoes-Araujo J.L."/>
        </authorList>
    </citation>
    <scope>NUCLEOTIDE SEQUENCE [LARGE SCALE GENOMIC DNA]</scope>
    <source>
        <strain evidence="1 2">BR3299</strain>
    </source>
</reference>